<evidence type="ECO:0000256" key="1">
    <source>
        <dbReference type="SAM" id="Phobius"/>
    </source>
</evidence>
<keyword evidence="1" id="KW-0472">Membrane</keyword>
<accession>A0A158QK20</accession>
<dbReference type="EMBL" id="UZAF01016149">
    <property type="protein sequence ID" value="VDO21757.1"/>
    <property type="molecule type" value="Genomic_DNA"/>
</dbReference>
<dbReference type="PANTHER" id="PTHR22718">
    <property type="entry name" value="SERPENTINE RECEPTOR, CLASS X"/>
    <property type="match status" value="1"/>
</dbReference>
<evidence type="ECO:0000313" key="2">
    <source>
        <dbReference type="EMBL" id="VDO21757.1"/>
    </source>
</evidence>
<feature type="transmembrane region" description="Helical" evidence="1">
    <location>
        <begin position="198"/>
        <end position="217"/>
    </location>
</feature>
<feature type="transmembrane region" description="Helical" evidence="1">
    <location>
        <begin position="108"/>
        <end position="132"/>
    </location>
</feature>
<dbReference type="AlphaFoldDB" id="A0A158QK20"/>
<gene>
    <name evidence="2" type="ORF">HPLM_LOCUS3816</name>
</gene>
<reference evidence="4" key="1">
    <citation type="submission" date="2016-04" db="UniProtKB">
        <authorList>
            <consortium name="WormBaseParasite"/>
        </authorList>
    </citation>
    <scope>IDENTIFICATION</scope>
</reference>
<proteinExistence type="predicted"/>
<feature type="transmembrane region" description="Helical" evidence="1">
    <location>
        <begin position="152"/>
        <end position="177"/>
    </location>
</feature>
<dbReference type="WBParaSite" id="HPLM_0000382401-mRNA-1">
    <property type="protein sequence ID" value="HPLM_0000382401-mRNA-1"/>
    <property type="gene ID" value="HPLM_0000382401"/>
</dbReference>
<dbReference type="OrthoDB" id="5904640at2759"/>
<evidence type="ECO:0000313" key="3">
    <source>
        <dbReference type="Proteomes" id="UP000268014"/>
    </source>
</evidence>
<dbReference type="PANTHER" id="PTHR22718:SF36">
    <property type="entry name" value="G_PROTEIN_RECEP_F1_2 DOMAIN-CONTAINING PROTEIN-RELATED"/>
    <property type="match status" value="1"/>
</dbReference>
<keyword evidence="3" id="KW-1185">Reference proteome</keyword>
<feature type="transmembrane region" description="Helical" evidence="1">
    <location>
        <begin position="31"/>
        <end position="57"/>
    </location>
</feature>
<dbReference type="OMA" id="REFIMGI"/>
<reference evidence="2 3" key="2">
    <citation type="submission" date="2018-11" db="EMBL/GenBank/DDBJ databases">
        <authorList>
            <consortium name="Pathogen Informatics"/>
        </authorList>
    </citation>
    <scope>NUCLEOTIDE SEQUENCE [LARGE SCALE GENOMIC DNA]</scope>
    <source>
        <strain evidence="2 3">MHpl1</strain>
    </source>
</reference>
<name>A0A158QK20_HAEPC</name>
<keyword evidence="1" id="KW-0812">Transmembrane</keyword>
<evidence type="ECO:0000313" key="4">
    <source>
        <dbReference type="WBParaSite" id="HPLM_0000382401-mRNA-1"/>
    </source>
</evidence>
<feature type="transmembrane region" description="Helical" evidence="1">
    <location>
        <begin position="6"/>
        <end position="24"/>
    </location>
</feature>
<keyword evidence="1" id="KW-1133">Transmembrane helix</keyword>
<feature type="transmembrane region" description="Helical" evidence="1">
    <location>
        <begin position="229"/>
        <end position="250"/>
    </location>
</feature>
<dbReference type="Proteomes" id="UP000268014">
    <property type="component" value="Unassembled WGS sequence"/>
</dbReference>
<protein>
    <submittedName>
        <fullName evidence="4">Serpentine receptor class gamma</fullName>
    </submittedName>
</protein>
<organism evidence="4">
    <name type="scientific">Haemonchus placei</name>
    <name type="common">Barber's pole worm</name>
    <dbReference type="NCBI Taxonomy" id="6290"/>
    <lineage>
        <taxon>Eukaryota</taxon>
        <taxon>Metazoa</taxon>
        <taxon>Ecdysozoa</taxon>
        <taxon>Nematoda</taxon>
        <taxon>Chromadorea</taxon>
        <taxon>Rhabditida</taxon>
        <taxon>Rhabditina</taxon>
        <taxon>Rhabditomorpha</taxon>
        <taxon>Strongyloidea</taxon>
        <taxon>Trichostrongylidae</taxon>
        <taxon>Haemonchus</taxon>
    </lineage>
</organism>
<sequence>MTTATVLVASSFLLVILLMGRRRFTMPFFKMLTVVVSIIVIHSIVSTVFKLFTLWSGLLIPSQNIITLLVDMVSKKLLILLIFLMALNRSAIVLCPKMDKLLFERNRYIVLCTACFAVTAVETYCVIAVSNLRREFIMGIGFVDFIESAKSYEIGCLIFLAIAFISVALHLMIYVYLRCHNRTSSTITTKIQQRLFREVTLMTVVNTMFTLLFIVLYQMPSSFESRIMIISIYNILCFIPDILIPVFILVGSREVHAEISSRLSFTTKMKANKSSKTATLK</sequence>